<dbReference type="Pfam" id="PF08284">
    <property type="entry name" value="RVP_2"/>
    <property type="match status" value="1"/>
</dbReference>
<keyword evidence="4" id="KW-0540">Nuclease</keyword>
<dbReference type="InterPro" id="IPR041373">
    <property type="entry name" value="RT_RNaseH"/>
</dbReference>
<feature type="compositionally biased region" description="Polar residues" evidence="16">
    <location>
        <begin position="396"/>
        <end position="407"/>
    </location>
</feature>
<keyword evidence="5" id="KW-0479">Metal-binding</keyword>
<accession>A0A6L2JHU7</accession>
<evidence type="ECO:0000313" key="18">
    <source>
        <dbReference type="EMBL" id="GEU35455.1"/>
    </source>
</evidence>
<dbReference type="SUPFAM" id="SSF57756">
    <property type="entry name" value="Retrovirus zinc finger-like domains"/>
    <property type="match status" value="1"/>
</dbReference>
<evidence type="ECO:0000256" key="4">
    <source>
        <dbReference type="ARBA" id="ARBA00022722"/>
    </source>
</evidence>
<evidence type="ECO:0000256" key="12">
    <source>
        <dbReference type="ARBA" id="ARBA00022932"/>
    </source>
</evidence>
<dbReference type="InterPro" id="IPR041588">
    <property type="entry name" value="Integrase_H2C2"/>
</dbReference>
<keyword evidence="12" id="KW-0239">DNA-directed DNA polymerase</keyword>
<protein>
    <submittedName>
        <fullName evidence="18">Reverse transcriptase domain-containing protein</fullName>
    </submittedName>
</protein>
<dbReference type="GO" id="GO:0003887">
    <property type="term" value="F:DNA-directed DNA polymerase activity"/>
    <property type="evidence" value="ECO:0007669"/>
    <property type="project" value="UniProtKB-KW"/>
</dbReference>
<dbReference type="Gene3D" id="3.10.10.10">
    <property type="entry name" value="HIV Type 1 Reverse Transcriptase, subunit A, domain 1"/>
    <property type="match status" value="1"/>
</dbReference>
<keyword evidence="2" id="KW-0808">Transferase</keyword>
<evidence type="ECO:0000256" key="8">
    <source>
        <dbReference type="ARBA" id="ARBA00022801"/>
    </source>
</evidence>
<feature type="compositionally biased region" description="Polar residues" evidence="16">
    <location>
        <begin position="593"/>
        <end position="602"/>
    </location>
</feature>
<dbReference type="GO" id="GO:0006310">
    <property type="term" value="P:DNA recombination"/>
    <property type="evidence" value="ECO:0007669"/>
    <property type="project" value="UniProtKB-KW"/>
</dbReference>
<keyword evidence="13" id="KW-0238">DNA-binding</keyword>
<dbReference type="Pfam" id="PF00098">
    <property type="entry name" value="zf-CCHC"/>
    <property type="match status" value="1"/>
</dbReference>
<dbReference type="Gene3D" id="3.30.70.270">
    <property type="match status" value="2"/>
</dbReference>
<dbReference type="Pfam" id="PF24626">
    <property type="entry name" value="SH3_Tf2-1"/>
    <property type="match status" value="1"/>
</dbReference>
<evidence type="ECO:0000256" key="2">
    <source>
        <dbReference type="ARBA" id="ARBA00022679"/>
    </source>
</evidence>
<organism evidence="18">
    <name type="scientific">Tanacetum cinerariifolium</name>
    <name type="common">Dalmatian daisy</name>
    <name type="synonym">Chrysanthemum cinerariifolium</name>
    <dbReference type="NCBI Taxonomy" id="118510"/>
    <lineage>
        <taxon>Eukaryota</taxon>
        <taxon>Viridiplantae</taxon>
        <taxon>Streptophyta</taxon>
        <taxon>Embryophyta</taxon>
        <taxon>Tracheophyta</taxon>
        <taxon>Spermatophyta</taxon>
        <taxon>Magnoliopsida</taxon>
        <taxon>eudicotyledons</taxon>
        <taxon>Gunneridae</taxon>
        <taxon>Pentapetalae</taxon>
        <taxon>asterids</taxon>
        <taxon>campanulids</taxon>
        <taxon>Asterales</taxon>
        <taxon>Asteraceae</taxon>
        <taxon>Asteroideae</taxon>
        <taxon>Anthemideae</taxon>
        <taxon>Anthemidinae</taxon>
        <taxon>Tanacetum</taxon>
    </lineage>
</organism>
<feature type="compositionally biased region" description="Acidic residues" evidence="16">
    <location>
        <begin position="156"/>
        <end position="184"/>
    </location>
</feature>
<evidence type="ECO:0000256" key="16">
    <source>
        <dbReference type="SAM" id="MobiDB-lite"/>
    </source>
</evidence>
<dbReference type="PANTHER" id="PTHR37984:SF5">
    <property type="entry name" value="PROTEIN NYNRIN-LIKE"/>
    <property type="match status" value="1"/>
</dbReference>
<dbReference type="GO" id="GO:0004190">
    <property type="term" value="F:aspartic-type endopeptidase activity"/>
    <property type="evidence" value="ECO:0007669"/>
    <property type="project" value="UniProtKB-KW"/>
</dbReference>
<evidence type="ECO:0000256" key="13">
    <source>
        <dbReference type="ARBA" id="ARBA00023125"/>
    </source>
</evidence>
<evidence type="ECO:0000256" key="10">
    <source>
        <dbReference type="ARBA" id="ARBA00022908"/>
    </source>
</evidence>
<dbReference type="InterPro" id="IPR056924">
    <property type="entry name" value="SH3_Tf2-1"/>
</dbReference>
<dbReference type="InterPro" id="IPR050951">
    <property type="entry name" value="Retrovirus_Pol_polyprotein"/>
</dbReference>
<dbReference type="GO" id="GO:0006508">
    <property type="term" value="P:proteolysis"/>
    <property type="evidence" value="ECO:0007669"/>
    <property type="project" value="UniProtKB-KW"/>
</dbReference>
<dbReference type="SUPFAM" id="SSF56672">
    <property type="entry name" value="DNA/RNA polymerases"/>
    <property type="match status" value="1"/>
</dbReference>
<keyword evidence="7" id="KW-0255">Endonuclease</keyword>
<keyword evidence="3" id="KW-0548">Nucleotidyltransferase</keyword>
<keyword evidence="15" id="KW-0863">Zinc-finger</keyword>
<feature type="region of interest" description="Disordered" evidence="16">
    <location>
        <begin position="396"/>
        <end position="421"/>
    </location>
</feature>
<feature type="compositionally biased region" description="Pro residues" evidence="16">
    <location>
        <begin position="279"/>
        <end position="290"/>
    </location>
</feature>
<keyword evidence="1" id="KW-0645">Protease</keyword>
<proteinExistence type="predicted"/>
<evidence type="ECO:0000256" key="15">
    <source>
        <dbReference type="PROSITE-ProRule" id="PRU00047"/>
    </source>
</evidence>
<keyword evidence="10" id="KW-0229">DNA integration</keyword>
<dbReference type="PANTHER" id="PTHR37984">
    <property type="entry name" value="PROTEIN CBG26694"/>
    <property type="match status" value="1"/>
</dbReference>
<reference evidence="18" key="1">
    <citation type="journal article" date="2019" name="Sci. Rep.">
        <title>Draft genome of Tanacetum cinerariifolium, the natural source of mosquito coil.</title>
        <authorList>
            <person name="Yamashiro T."/>
            <person name="Shiraishi A."/>
            <person name="Satake H."/>
            <person name="Nakayama K."/>
        </authorList>
    </citation>
    <scope>NUCLEOTIDE SEQUENCE</scope>
</reference>
<evidence type="ECO:0000256" key="6">
    <source>
        <dbReference type="ARBA" id="ARBA00022750"/>
    </source>
</evidence>
<feature type="compositionally biased region" description="Basic and acidic residues" evidence="16">
    <location>
        <begin position="581"/>
        <end position="592"/>
    </location>
</feature>
<feature type="compositionally biased region" description="Polar residues" evidence="16">
    <location>
        <begin position="1717"/>
        <end position="1732"/>
    </location>
</feature>
<keyword evidence="6" id="KW-0064">Aspartyl protease</keyword>
<keyword evidence="14" id="KW-0233">DNA recombination</keyword>
<keyword evidence="11 18" id="KW-0695">RNA-directed DNA polymerase</keyword>
<keyword evidence="9" id="KW-0460">Magnesium</keyword>
<feature type="region of interest" description="Disordered" evidence="16">
    <location>
        <begin position="581"/>
        <end position="613"/>
    </location>
</feature>
<sequence>MSSASSAVTYTSVYTNSEPGRVFWGADEELSDGGSLRVIVYGYDGLHMMPVAPLSLDYIPGPEEPQTPPAPHDEDKHEIMFIQPHDPDFMPENIYPENIPLEDEHILPAEEQPLPPVVSPTAESPGYVAESDPEEDPEEYEEDEAEDGPVDYPVDGGDDEDDDDGDSSGYDADDEDEDEQDEEEHLALAYSAIIIPTDELVSPPEGTEPTIPPSSTDTTTTRARITIRPQTSISLSPKVEVERLLAMPTPSPSPLTSLSPPSVGEHLARCTAPAALPLPPLPPSLYPPPPVDHRDDIPESEQPPRKRLCLYTLGSREVGYEIRDTWIDLAEAVPEMAPTTLEKDGRIRISQRVAMDPQRVDLLMRDRMTFHETVWIMEEEAYAAREAWAQLINHGTGNKTRTESTTSQHRHSTSPHDFGIGASYDRPSSSEKLYQWRWELDGCATKNQVKFATCTMLDAALTWWNSQIKTLGPEAYAMSWEVLKKKMTDKYCPQGKLKRLEIKLWNLKVKGNDIPTYTNRFQELTLICTKFVANENEKIDKYISGLPDNIYRNVKSSKPRTLDESIELTNDLMDQKLRTYAERADNKRKTDDTSSGNANVANAQRDGKETPKGNGCFECGALGHFKRDCPKLKKKNGGNRNAQGWVYAVGNAEKNMNSPTNPDSNVVTGTSLVNIDPTPPRSSYDVELADGKIARIDTIIRGSFISTAFSSLVNIDPTPPRSSYDVELADGKIARIDTIIRGCTINFLNHPFIIDSMPVELGSFDVIIEMDWLRRCHISAKKEEDKSEGKKLKDVPIVRDFPKVFPEDFPGLPPARPVEFQIDLIPGAEPVARAPYQLASSEMKELSEQLQELFDKGFIRPSFSPWGAPDEKEHEEHFKAILELLKEEKLYAKFSKCEFLIPKVQFLGRVIDSRGIHVDPAKIKSIKDWASPKTPTEIRQFLGLAGYYRRAGISGICPKNMETLPNGTKCTVFTDHKSLQHILDQKELNMRQRQWLELLSDYDCDIRYHPRKANVVADALSHKERDKPLRVQALVMTISLNLPKQILEAQIEDLKPENLKKEDVGGMIKMDIPKERLEPCADGTLCLNGRSWLPCYGDLRSMIMHESHKSKYSIHPGFEKMYQDMKKLYWWPYMKADIATYVSKFLTCAKVKAEHQRPSGLLKASVTNLDMSTAYHPETDGQSERTIQTIEDILHASQRMRHFMAGSVDCWAKVEEAQLTVPEMIQERTEKIILIKQRIQAAQDRKKSHADRKRKPMEFEVGDRVMLKVSPWKRVVRFIKRGKLNLRYIRPFKVLTKVGDVAYRLELPQELSRVHHTFHVLNLKKCYADEPLAMPLERVHIDDTLQFVEEPIKIMEREIKRLKQSRIPLVKVRWNSKRVPEFTWEREDSFKQKYPYLITNRTSSPNTRYLTVWFIAILGYITSFRELPIEEVFVNGDAPAAITSVNGGAEAAIPPNTTKQKIARRNELKEKSALYLAIPDEHLLKFHEIKDVKTLWEAIKTRFGGNKESKKMQKTILKQQYKILLHQELKGQAFALTYDDDVMFSFFANQSNSLQLDNEDLKQIDTDDLKEIYLKWQVAMLTIRVKRFIKKTGRNLNFNGKETVGFDKIKVECYNYHRRVETPTNALVITDGMGYDWSYQAEEGPTNFALMTHSSSGLSSPDTEDFSNDLTHPHSRRNFVPSAVITNSCKVPVNTTRQSLSRVVTSTSTARYVNTTASRPTMNGTKPSSNVFHKSHSPVKRTLNQRTTPKNNDLKEKVNNAKVNNVTTAGTITIVSAVQGNRENVVNSSACWICRPTENVFDHISKDSESYMLKRFNYVDLQGRLESAIAWVPTRN</sequence>
<gene>
    <name evidence="18" type="ORF">Tci_007433</name>
</gene>
<dbReference type="Gene3D" id="4.10.60.10">
    <property type="entry name" value="Zinc finger, CCHC-type"/>
    <property type="match status" value="1"/>
</dbReference>
<comment type="caution">
    <text evidence="18">The sequence shown here is derived from an EMBL/GenBank/DDBJ whole genome shotgun (WGS) entry which is preliminary data.</text>
</comment>
<feature type="compositionally biased region" description="Acidic residues" evidence="16">
    <location>
        <begin position="131"/>
        <end position="149"/>
    </location>
</feature>
<dbReference type="CDD" id="cd00303">
    <property type="entry name" value="retropepsin_like"/>
    <property type="match status" value="1"/>
</dbReference>
<evidence type="ECO:0000256" key="9">
    <source>
        <dbReference type="ARBA" id="ARBA00022842"/>
    </source>
</evidence>
<dbReference type="GO" id="GO:0003677">
    <property type="term" value="F:DNA binding"/>
    <property type="evidence" value="ECO:0007669"/>
    <property type="project" value="UniProtKB-KW"/>
</dbReference>
<dbReference type="InterPro" id="IPR043502">
    <property type="entry name" value="DNA/RNA_pol_sf"/>
</dbReference>
<evidence type="ECO:0000256" key="3">
    <source>
        <dbReference type="ARBA" id="ARBA00022695"/>
    </source>
</evidence>
<feature type="region of interest" description="Disordered" evidence="16">
    <location>
        <begin position="279"/>
        <end position="303"/>
    </location>
</feature>
<dbReference type="GO" id="GO:0008270">
    <property type="term" value="F:zinc ion binding"/>
    <property type="evidence" value="ECO:0007669"/>
    <property type="project" value="UniProtKB-KW"/>
</dbReference>
<dbReference type="Gene3D" id="1.10.340.70">
    <property type="match status" value="1"/>
</dbReference>
<dbReference type="InterPro" id="IPR043128">
    <property type="entry name" value="Rev_trsase/Diguanyl_cyclase"/>
</dbReference>
<dbReference type="GO" id="GO:0003964">
    <property type="term" value="F:RNA-directed DNA polymerase activity"/>
    <property type="evidence" value="ECO:0007669"/>
    <property type="project" value="UniProtKB-KW"/>
</dbReference>
<evidence type="ECO:0000259" key="17">
    <source>
        <dbReference type="PROSITE" id="PS50158"/>
    </source>
</evidence>
<name>A0A6L2JHU7_TANCI</name>
<feature type="compositionally biased region" description="Low complexity" evidence="16">
    <location>
        <begin position="207"/>
        <end position="220"/>
    </location>
</feature>
<dbReference type="InterPro" id="IPR001878">
    <property type="entry name" value="Znf_CCHC"/>
</dbReference>
<dbReference type="GO" id="GO:0015074">
    <property type="term" value="P:DNA integration"/>
    <property type="evidence" value="ECO:0007669"/>
    <property type="project" value="UniProtKB-KW"/>
</dbReference>
<keyword evidence="8" id="KW-0378">Hydrolase</keyword>
<dbReference type="GO" id="GO:0004519">
    <property type="term" value="F:endonuclease activity"/>
    <property type="evidence" value="ECO:0007669"/>
    <property type="project" value="UniProtKB-KW"/>
</dbReference>
<dbReference type="SMART" id="SM00343">
    <property type="entry name" value="ZnF_C2HC"/>
    <property type="match status" value="1"/>
</dbReference>
<dbReference type="Pfam" id="PF03732">
    <property type="entry name" value="Retrotrans_gag"/>
    <property type="match status" value="1"/>
</dbReference>
<dbReference type="PROSITE" id="PS50158">
    <property type="entry name" value="ZF_CCHC"/>
    <property type="match status" value="1"/>
</dbReference>
<evidence type="ECO:0000256" key="1">
    <source>
        <dbReference type="ARBA" id="ARBA00022670"/>
    </source>
</evidence>
<dbReference type="EMBL" id="BKCJ010000692">
    <property type="protein sequence ID" value="GEU35455.1"/>
    <property type="molecule type" value="Genomic_DNA"/>
</dbReference>
<feature type="region of interest" description="Disordered" evidence="16">
    <location>
        <begin position="1717"/>
        <end position="1752"/>
    </location>
</feature>
<feature type="domain" description="CCHC-type" evidence="17">
    <location>
        <begin position="616"/>
        <end position="631"/>
    </location>
</feature>
<dbReference type="InterPro" id="IPR005162">
    <property type="entry name" value="Retrotrans_gag_dom"/>
</dbReference>
<evidence type="ECO:0000256" key="11">
    <source>
        <dbReference type="ARBA" id="ARBA00022918"/>
    </source>
</evidence>
<feature type="compositionally biased region" description="Polar residues" evidence="16">
    <location>
        <begin position="1742"/>
        <end position="1751"/>
    </location>
</feature>
<evidence type="ECO:0000256" key="7">
    <source>
        <dbReference type="ARBA" id="ARBA00022759"/>
    </source>
</evidence>
<keyword evidence="15" id="KW-0862">Zinc</keyword>
<dbReference type="Pfam" id="PF17917">
    <property type="entry name" value="RT_RNaseH"/>
    <property type="match status" value="1"/>
</dbReference>
<evidence type="ECO:0000256" key="5">
    <source>
        <dbReference type="ARBA" id="ARBA00022723"/>
    </source>
</evidence>
<dbReference type="Pfam" id="PF17921">
    <property type="entry name" value="Integrase_H2C2"/>
    <property type="match status" value="1"/>
</dbReference>
<dbReference type="InterPro" id="IPR036875">
    <property type="entry name" value="Znf_CCHC_sf"/>
</dbReference>
<feature type="region of interest" description="Disordered" evidence="16">
    <location>
        <begin position="112"/>
        <end position="220"/>
    </location>
</feature>
<evidence type="ECO:0000256" key="14">
    <source>
        <dbReference type="ARBA" id="ARBA00023172"/>
    </source>
</evidence>